<dbReference type="OrthoDB" id="9801773at2"/>
<evidence type="ECO:0000256" key="1">
    <source>
        <dbReference type="ARBA" id="ARBA00008918"/>
    </source>
</evidence>
<comment type="similarity">
    <text evidence="1">Belongs to the ribosome association toxin RatA family.</text>
</comment>
<dbReference type="RefSeq" id="WP_126446482.1">
    <property type="nucleotide sequence ID" value="NZ_CP034549.1"/>
</dbReference>
<dbReference type="Gene3D" id="3.30.530.20">
    <property type="match status" value="1"/>
</dbReference>
<dbReference type="Pfam" id="PF03364">
    <property type="entry name" value="Polyketide_cyc"/>
    <property type="match status" value="1"/>
</dbReference>
<dbReference type="InterPro" id="IPR005031">
    <property type="entry name" value="COQ10_START"/>
</dbReference>
<feature type="domain" description="Coenzyme Q-binding protein COQ10 START" evidence="2">
    <location>
        <begin position="10"/>
        <end position="117"/>
    </location>
</feature>
<dbReference type="Proteomes" id="UP000279600">
    <property type="component" value="Chromosome"/>
</dbReference>
<protein>
    <submittedName>
        <fullName evidence="3">Cell division protein</fullName>
    </submittedName>
</protein>
<sequence>MPSIHLRTEIKAPIELVFDLARSIDLHEHSMEHTNEKAIAGRTSGLVQQGETVTWQAKHLGITQKLTSKIIAVQPHHYFADEMKSGAFKRFKHEHFFETSSNGCIMRDIFDYDSPLGILGSLVDAIFLKKYMTDLLKRRNQLLKEFAESDRWKNLPGMRENY</sequence>
<dbReference type="KEGG" id="noj:EJ995_05665"/>
<evidence type="ECO:0000313" key="4">
    <source>
        <dbReference type="Proteomes" id="UP000279600"/>
    </source>
</evidence>
<name>A0A3S9MX25_9FLAO</name>
<dbReference type="GO" id="GO:0051301">
    <property type="term" value="P:cell division"/>
    <property type="evidence" value="ECO:0007669"/>
    <property type="project" value="UniProtKB-KW"/>
</dbReference>
<keyword evidence="3" id="KW-0132">Cell division</keyword>
<evidence type="ECO:0000313" key="3">
    <source>
        <dbReference type="EMBL" id="AZQ43740.1"/>
    </source>
</evidence>
<organism evidence="3 4">
    <name type="scientific">Nonlabens ponticola</name>
    <dbReference type="NCBI Taxonomy" id="2496866"/>
    <lineage>
        <taxon>Bacteria</taxon>
        <taxon>Pseudomonadati</taxon>
        <taxon>Bacteroidota</taxon>
        <taxon>Flavobacteriia</taxon>
        <taxon>Flavobacteriales</taxon>
        <taxon>Flavobacteriaceae</taxon>
        <taxon>Nonlabens</taxon>
    </lineage>
</organism>
<keyword evidence="3" id="KW-0131">Cell cycle</keyword>
<gene>
    <name evidence="3" type="ORF">EJ995_05665</name>
</gene>
<dbReference type="AlphaFoldDB" id="A0A3S9MX25"/>
<accession>A0A3S9MX25</accession>
<proteinExistence type="inferred from homology"/>
<keyword evidence="4" id="KW-1185">Reference proteome</keyword>
<dbReference type="InterPro" id="IPR023393">
    <property type="entry name" value="START-like_dom_sf"/>
</dbReference>
<evidence type="ECO:0000259" key="2">
    <source>
        <dbReference type="Pfam" id="PF03364"/>
    </source>
</evidence>
<dbReference type="SUPFAM" id="SSF55961">
    <property type="entry name" value="Bet v1-like"/>
    <property type="match status" value="1"/>
</dbReference>
<dbReference type="EMBL" id="CP034549">
    <property type="protein sequence ID" value="AZQ43740.1"/>
    <property type="molecule type" value="Genomic_DNA"/>
</dbReference>
<dbReference type="CDD" id="cd07820">
    <property type="entry name" value="SRPBCC_3"/>
    <property type="match status" value="1"/>
</dbReference>
<reference evidence="3 4" key="1">
    <citation type="submission" date="2018-12" db="EMBL/GenBank/DDBJ databases">
        <title>Complete genome of Nonlabens sp. MJ115.</title>
        <authorList>
            <person name="Choi H.S."/>
            <person name="Jung J."/>
        </authorList>
    </citation>
    <scope>NUCLEOTIDE SEQUENCE [LARGE SCALE GENOMIC DNA]</scope>
    <source>
        <strain evidence="3 4">MJ115</strain>
    </source>
</reference>